<keyword evidence="2" id="KW-1185">Reference proteome</keyword>
<dbReference type="Proteomes" id="UP000008722">
    <property type="component" value="Plasmid pOCEPR01"/>
</dbReference>
<dbReference type="KEGG" id="opr:Ocepr_2281"/>
<dbReference type="eggNOG" id="COG3584">
    <property type="taxonomic scope" value="Bacteria"/>
</dbReference>
<dbReference type="AlphaFoldDB" id="E4UAU4"/>
<dbReference type="EMBL" id="CP002362">
    <property type="protein sequence ID" value="ADR37729.1"/>
    <property type="molecule type" value="Genomic_DNA"/>
</dbReference>
<geneLocation type="plasmid" evidence="1 2">
    <name>pOCEPR01</name>
</geneLocation>
<sequence precursor="true">MKKHLLSFSLGVLVFLLLAWSRPPEIETVVVERPVPVPVVTPTGLPERALVLELTLTAYSSTPDQTDSTPFVTASGQRVRDGIVAVSRDLEQQGLRFGSKVVVTRVTGPGCGPEAQALVGRVLEVQDRMHPRKRQQVDVWRPSREEALAIGRCTAEVVAFAPSAGVARATR</sequence>
<dbReference type="CDD" id="cd22784">
    <property type="entry name" value="DPBB_MltA_YuiC-like"/>
    <property type="match status" value="1"/>
</dbReference>
<reference evidence="2" key="1">
    <citation type="submission" date="2010-11" db="EMBL/GenBank/DDBJ databases">
        <title>The complete sequence of plasmid of Oceanithermus profundus DSM 14977.</title>
        <authorList>
            <consortium name="US DOE Joint Genome Institute (JGI-PGF)"/>
            <person name="Lucas S."/>
            <person name="Copeland A."/>
            <person name="Lapidus A."/>
            <person name="Bruce D."/>
            <person name="Goodwin L."/>
            <person name="Pitluck S."/>
            <person name="Kyrpides N."/>
            <person name="Mavromatis K."/>
            <person name="Pagani I."/>
            <person name="Ivanova N."/>
            <person name="Zhang X."/>
            <person name="Brettin T."/>
            <person name="Detter J.C."/>
            <person name="Tapia R."/>
            <person name="Han C."/>
            <person name="Land M."/>
            <person name="Hauser L."/>
            <person name="Markowitz V."/>
            <person name="Cheng J.-F."/>
            <person name="Hugenholtz P."/>
            <person name="Woyke T."/>
            <person name="Wu D."/>
            <person name="Tindall B."/>
            <person name="Faehnrich R."/>
            <person name="Brambilla E."/>
            <person name="Klenk H.-P."/>
            <person name="Eisen J.A."/>
        </authorList>
    </citation>
    <scope>NUCLEOTIDE SEQUENCE [LARGE SCALE GENOMIC DNA]</scope>
    <source>
        <strain evidence="2">DSM 14977 / NBRC 100410 / VKM B-2274 / 506</strain>
        <plasmid evidence="2">Plasmid pOCEPR01</plasmid>
    </source>
</reference>
<reference evidence="1 2" key="2">
    <citation type="journal article" date="2011" name="Stand. Genomic Sci.">
        <title>Complete genome sequence of Oceanithermus profundus type strain (506).</title>
        <authorList>
            <person name="Pati A."/>
            <person name="Zhang X."/>
            <person name="Lapidus A."/>
            <person name="Nolan M."/>
            <person name="Lucas S."/>
            <person name="Del Rio T.G."/>
            <person name="Tice H."/>
            <person name="Cheng J.F."/>
            <person name="Tapia R."/>
            <person name="Han C."/>
            <person name="Goodwin L."/>
            <person name="Pitluck S."/>
            <person name="Liolios K."/>
            <person name="Pagani I."/>
            <person name="Ivanova N."/>
            <person name="Mavromatis K."/>
            <person name="Chen A."/>
            <person name="Palaniappan K."/>
            <person name="Hauser L."/>
            <person name="Jeffries C.D."/>
            <person name="Brambilla E.M."/>
            <person name="Rohl A."/>
            <person name="Mwirichia R."/>
            <person name="Rohde M."/>
            <person name="Tindall B.J."/>
            <person name="Sikorski J."/>
            <person name="Wirth R."/>
            <person name="Goker M."/>
            <person name="Woyke T."/>
            <person name="Detter J.C."/>
            <person name="Bristow J."/>
            <person name="Eisen J.A."/>
            <person name="Markowitz V."/>
            <person name="Hugenholtz P."/>
            <person name="Kyrpides N.C."/>
            <person name="Klenk H.P."/>
            <person name="Land M."/>
        </authorList>
    </citation>
    <scope>NUCLEOTIDE SEQUENCE [LARGE SCALE GENOMIC DNA]</scope>
    <source>
        <strain evidence="2">DSM 14977 / NBRC 100410 / VKM B-2274 / 506</strain>
        <plasmid evidence="2">Plasmid pOCEPR01</plasmid>
    </source>
</reference>
<name>E4UAU4_OCEP5</name>
<gene>
    <name evidence="1" type="ordered locus">Ocepr_2281</name>
</gene>
<protein>
    <submittedName>
        <fullName evidence="1">Uncharacterized protein</fullName>
    </submittedName>
</protein>
<evidence type="ECO:0000313" key="1">
    <source>
        <dbReference type="EMBL" id="ADR37729.1"/>
    </source>
</evidence>
<proteinExistence type="predicted"/>
<keyword evidence="1" id="KW-0614">Plasmid</keyword>
<evidence type="ECO:0000313" key="2">
    <source>
        <dbReference type="Proteomes" id="UP000008722"/>
    </source>
</evidence>
<accession>E4UAU4</accession>
<dbReference type="RefSeq" id="WP_013449709.1">
    <property type="nucleotide sequence ID" value="NC_014753.1"/>
</dbReference>
<organism evidence="1 2">
    <name type="scientific">Oceanithermus profundus (strain DSM 14977 / NBRC 100410 / VKM B-2274 / 506)</name>
    <dbReference type="NCBI Taxonomy" id="670487"/>
    <lineage>
        <taxon>Bacteria</taxon>
        <taxon>Thermotogati</taxon>
        <taxon>Deinococcota</taxon>
        <taxon>Deinococci</taxon>
        <taxon>Thermales</taxon>
        <taxon>Thermaceae</taxon>
        <taxon>Oceanithermus</taxon>
    </lineage>
</organism>
<dbReference type="HOGENOM" id="CLU_133694_0_0_0"/>